<accession>A0A7W8ABW6</accession>
<comment type="caution">
    <text evidence="5">The sequence shown here is derived from an EMBL/GenBank/DDBJ whole genome shotgun (WGS) entry which is preliminary data.</text>
</comment>
<dbReference type="GO" id="GO:0045892">
    <property type="term" value="P:negative regulation of DNA-templated transcription"/>
    <property type="evidence" value="ECO:0007669"/>
    <property type="project" value="TreeGrafter"/>
</dbReference>
<organism evidence="5 6">
    <name type="scientific">Nonomuraea endophytica</name>
    <dbReference type="NCBI Taxonomy" id="714136"/>
    <lineage>
        <taxon>Bacteria</taxon>
        <taxon>Bacillati</taxon>
        <taxon>Actinomycetota</taxon>
        <taxon>Actinomycetes</taxon>
        <taxon>Streptosporangiales</taxon>
        <taxon>Streptosporangiaceae</taxon>
        <taxon>Nonomuraea</taxon>
    </lineage>
</organism>
<dbReference type="SUPFAM" id="SSF64288">
    <property type="entry name" value="Chorismate lyase-like"/>
    <property type="match status" value="1"/>
</dbReference>
<dbReference type="InterPro" id="IPR036390">
    <property type="entry name" value="WH_DNA-bd_sf"/>
</dbReference>
<dbReference type="Pfam" id="PF07702">
    <property type="entry name" value="UTRA"/>
    <property type="match status" value="1"/>
</dbReference>
<dbReference type="InterPro" id="IPR000524">
    <property type="entry name" value="Tscrpt_reg_HTH_GntR"/>
</dbReference>
<dbReference type="GO" id="GO:0003677">
    <property type="term" value="F:DNA binding"/>
    <property type="evidence" value="ECO:0007669"/>
    <property type="project" value="UniProtKB-KW"/>
</dbReference>
<protein>
    <submittedName>
        <fullName evidence="5">GntR family transcriptional regulator</fullName>
    </submittedName>
</protein>
<dbReference type="Pfam" id="PF00392">
    <property type="entry name" value="GntR"/>
    <property type="match status" value="1"/>
</dbReference>
<dbReference type="PRINTS" id="PR00035">
    <property type="entry name" value="HTHGNTR"/>
</dbReference>
<dbReference type="InterPro" id="IPR050679">
    <property type="entry name" value="Bact_HTH_transcr_reg"/>
</dbReference>
<evidence type="ECO:0000259" key="4">
    <source>
        <dbReference type="PROSITE" id="PS50949"/>
    </source>
</evidence>
<dbReference type="PROSITE" id="PS50949">
    <property type="entry name" value="HTH_GNTR"/>
    <property type="match status" value="1"/>
</dbReference>
<dbReference type="PANTHER" id="PTHR44846">
    <property type="entry name" value="MANNOSYL-D-GLYCERATE TRANSPORT/METABOLISM SYSTEM REPRESSOR MNGR-RELATED"/>
    <property type="match status" value="1"/>
</dbReference>
<keyword evidence="2" id="KW-0238">DNA-binding</keyword>
<dbReference type="InterPro" id="IPR036388">
    <property type="entry name" value="WH-like_DNA-bd_sf"/>
</dbReference>
<evidence type="ECO:0000313" key="5">
    <source>
        <dbReference type="EMBL" id="MBB5083278.1"/>
    </source>
</evidence>
<dbReference type="Gene3D" id="3.40.1410.10">
    <property type="entry name" value="Chorismate lyase-like"/>
    <property type="match status" value="1"/>
</dbReference>
<dbReference type="CDD" id="cd07377">
    <property type="entry name" value="WHTH_GntR"/>
    <property type="match status" value="1"/>
</dbReference>
<evidence type="ECO:0000256" key="1">
    <source>
        <dbReference type="ARBA" id="ARBA00023015"/>
    </source>
</evidence>
<gene>
    <name evidence="5" type="ORF">HNR40_008781</name>
</gene>
<evidence type="ECO:0000256" key="2">
    <source>
        <dbReference type="ARBA" id="ARBA00023125"/>
    </source>
</evidence>
<dbReference type="InterPro" id="IPR028978">
    <property type="entry name" value="Chorismate_lyase_/UTRA_dom_sf"/>
</dbReference>
<dbReference type="AlphaFoldDB" id="A0A7W8ABW6"/>
<dbReference type="Proteomes" id="UP000568380">
    <property type="component" value="Unassembled WGS sequence"/>
</dbReference>
<dbReference type="RefSeq" id="WP_184972222.1">
    <property type="nucleotide sequence ID" value="NZ_JACHIN010000016.1"/>
</dbReference>
<evidence type="ECO:0000313" key="6">
    <source>
        <dbReference type="Proteomes" id="UP000568380"/>
    </source>
</evidence>
<name>A0A7W8ABW6_9ACTN</name>
<keyword evidence="3" id="KW-0804">Transcription</keyword>
<dbReference type="Gene3D" id="1.10.10.10">
    <property type="entry name" value="Winged helix-like DNA-binding domain superfamily/Winged helix DNA-binding domain"/>
    <property type="match status" value="1"/>
</dbReference>
<feature type="domain" description="HTH gntR-type" evidence="4">
    <location>
        <begin position="12"/>
        <end position="82"/>
    </location>
</feature>
<proteinExistence type="predicted"/>
<evidence type="ECO:0000256" key="3">
    <source>
        <dbReference type="ARBA" id="ARBA00023163"/>
    </source>
</evidence>
<dbReference type="PANTHER" id="PTHR44846:SF1">
    <property type="entry name" value="MANNOSYL-D-GLYCERATE TRANSPORT_METABOLISM SYSTEM REPRESSOR MNGR-RELATED"/>
    <property type="match status" value="1"/>
</dbReference>
<dbReference type="SMART" id="SM00866">
    <property type="entry name" value="UTRA"/>
    <property type="match status" value="1"/>
</dbReference>
<dbReference type="SUPFAM" id="SSF46785">
    <property type="entry name" value="Winged helix' DNA-binding domain"/>
    <property type="match status" value="1"/>
</dbReference>
<dbReference type="GO" id="GO:0003700">
    <property type="term" value="F:DNA-binding transcription factor activity"/>
    <property type="evidence" value="ECO:0007669"/>
    <property type="project" value="InterPro"/>
</dbReference>
<keyword evidence="1" id="KW-0805">Transcription regulation</keyword>
<dbReference type="InterPro" id="IPR011663">
    <property type="entry name" value="UTRA"/>
</dbReference>
<keyword evidence="6" id="KW-1185">Reference proteome</keyword>
<dbReference type="SMART" id="SM00345">
    <property type="entry name" value="HTH_GNTR"/>
    <property type="match status" value="1"/>
</dbReference>
<dbReference type="EMBL" id="JACHIN010000016">
    <property type="protein sequence ID" value="MBB5083278.1"/>
    <property type="molecule type" value="Genomic_DNA"/>
</dbReference>
<sequence>MLGRIDLDEDGGALYMQIVDAVVTAVAQGRLNPGDRLPAERDLAREIGVSRDTLRQALRELQRHGHVVRTVGRGGGTFVAEPKVRRNLSRYSGLADELREQDMKPAARVLSARGRSASPAIAAALGVEPGEPVHEIVRVRLADDRPVALEHTYYALALFPGLLDHPLDGSIYELLRAVYGHTPVRAVEYLEPILAGPEETAALGVEEGAPLMYIERIAYDDADRPVEFGRDVYRGDRTRMVVWGLSER</sequence>
<reference evidence="5 6" key="1">
    <citation type="submission" date="2020-08" db="EMBL/GenBank/DDBJ databases">
        <title>Genomic Encyclopedia of Type Strains, Phase IV (KMG-IV): sequencing the most valuable type-strain genomes for metagenomic binning, comparative biology and taxonomic classification.</title>
        <authorList>
            <person name="Goeker M."/>
        </authorList>
    </citation>
    <scope>NUCLEOTIDE SEQUENCE [LARGE SCALE GENOMIC DNA]</scope>
    <source>
        <strain evidence="5 6">DSM 45385</strain>
    </source>
</reference>